<evidence type="ECO:0000256" key="1">
    <source>
        <dbReference type="ARBA" id="ARBA00004202"/>
    </source>
</evidence>
<proteinExistence type="inferred from homology"/>
<comment type="similarity">
    <text evidence="2">Belongs to the ABC transporter superfamily.</text>
</comment>
<dbReference type="GO" id="GO:0005524">
    <property type="term" value="F:ATP binding"/>
    <property type="evidence" value="ECO:0007669"/>
    <property type="project" value="UniProtKB-KW"/>
</dbReference>
<protein>
    <submittedName>
        <fullName evidence="10">Polar amino acid transport system ATP-binding protein</fullName>
    </submittedName>
</protein>
<organism evidence="10 11">
    <name type="scientific">Jannaschia faecimaris</name>
    <dbReference type="NCBI Taxonomy" id="1244108"/>
    <lineage>
        <taxon>Bacteria</taxon>
        <taxon>Pseudomonadati</taxon>
        <taxon>Pseudomonadota</taxon>
        <taxon>Alphaproteobacteria</taxon>
        <taxon>Rhodobacterales</taxon>
        <taxon>Roseobacteraceae</taxon>
        <taxon>Jannaschia</taxon>
    </lineage>
</organism>
<dbReference type="InterPro" id="IPR003439">
    <property type="entry name" value="ABC_transporter-like_ATP-bd"/>
</dbReference>
<evidence type="ECO:0000313" key="11">
    <source>
        <dbReference type="Proteomes" id="UP000198914"/>
    </source>
</evidence>
<comment type="subcellular location">
    <subcellularLocation>
        <location evidence="1">Cell membrane</location>
        <topology evidence="1">Peripheral membrane protein</topology>
    </subcellularLocation>
</comment>
<reference evidence="11" key="1">
    <citation type="submission" date="2016-10" db="EMBL/GenBank/DDBJ databases">
        <authorList>
            <person name="Varghese N."/>
            <person name="Submissions S."/>
        </authorList>
    </citation>
    <scope>NUCLEOTIDE SEQUENCE [LARGE SCALE GENOMIC DNA]</scope>
    <source>
        <strain evidence="11">DSM 100420</strain>
    </source>
</reference>
<dbReference type="InterPro" id="IPR050086">
    <property type="entry name" value="MetN_ABC_transporter-like"/>
</dbReference>
<dbReference type="InterPro" id="IPR017871">
    <property type="entry name" value="ABC_transporter-like_CS"/>
</dbReference>
<gene>
    <name evidence="10" type="ORF">SAMN05444004_1386</name>
</gene>
<dbReference type="SUPFAM" id="SSF52540">
    <property type="entry name" value="P-loop containing nucleoside triphosphate hydrolases"/>
    <property type="match status" value="1"/>
</dbReference>
<dbReference type="Gene3D" id="3.40.50.300">
    <property type="entry name" value="P-loop containing nucleotide triphosphate hydrolases"/>
    <property type="match status" value="1"/>
</dbReference>
<accession>A0A1H3UKL3</accession>
<keyword evidence="4" id="KW-1003">Cell membrane</keyword>
<dbReference type="Proteomes" id="UP000198914">
    <property type="component" value="Unassembled WGS sequence"/>
</dbReference>
<evidence type="ECO:0000256" key="6">
    <source>
        <dbReference type="ARBA" id="ARBA00022840"/>
    </source>
</evidence>
<dbReference type="PANTHER" id="PTHR43166">
    <property type="entry name" value="AMINO ACID IMPORT ATP-BINDING PROTEIN"/>
    <property type="match status" value="1"/>
</dbReference>
<dbReference type="STRING" id="1244108.SAMN05444004_1386"/>
<name>A0A1H3UKL3_9RHOB</name>
<evidence type="ECO:0000256" key="8">
    <source>
        <dbReference type="ARBA" id="ARBA00023136"/>
    </source>
</evidence>
<evidence type="ECO:0000256" key="2">
    <source>
        <dbReference type="ARBA" id="ARBA00005417"/>
    </source>
</evidence>
<dbReference type="CDD" id="cd03262">
    <property type="entry name" value="ABC_HisP_GlnQ"/>
    <property type="match status" value="1"/>
</dbReference>
<dbReference type="SMART" id="SM00382">
    <property type="entry name" value="AAA"/>
    <property type="match status" value="1"/>
</dbReference>
<dbReference type="GO" id="GO:0016887">
    <property type="term" value="F:ATP hydrolysis activity"/>
    <property type="evidence" value="ECO:0007669"/>
    <property type="project" value="InterPro"/>
</dbReference>
<feature type="domain" description="ABC transporter" evidence="9">
    <location>
        <begin position="13"/>
        <end position="247"/>
    </location>
</feature>
<dbReference type="RefSeq" id="WP_280140331.1">
    <property type="nucleotide sequence ID" value="NZ_FNPX01000038.1"/>
</dbReference>
<dbReference type="AlphaFoldDB" id="A0A1H3UKL3"/>
<dbReference type="PROSITE" id="PS00211">
    <property type="entry name" value="ABC_TRANSPORTER_1"/>
    <property type="match status" value="1"/>
</dbReference>
<dbReference type="PANTHER" id="PTHR43166:SF9">
    <property type="entry name" value="GLUTAMATE_ASPARTATE IMPORT ATP-BINDING PROTEIN GLTL"/>
    <property type="match status" value="1"/>
</dbReference>
<evidence type="ECO:0000256" key="3">
    <source>
        <dbReference type="ARBA" id="ARBA00022448"/>
    </source>
</evidence>
<dbReference type="PROSITE" id="PS50893">
    <property type="entry name" value="ABC_TRANSPORTER_2"/>
    <property type="match status" value="1"/>
</dbReference>
<evidence type="ECO:0000256" key="4">
    <source>
        <dbReference type="ARBA" id="ARBA00022475"/>
    </source>
</evidence>
<dbReference type="EMBL" id="FNPX01000038">
    <property type="protein sequence ID" value="SDZ62229.1"/>
    <property type="molecule type" value="Genomic_DNA"/>
</dbReference>
<evidence type="ECO:0000256" key="5">
    <source>
        <dbReference type="ARBA" id="ARBA00022741"/>
    </source>
</evidence>
<sequence>MTIAADKTSVPMIEARGIHKHFGGMHVLRGIDAVVPRGKVTALMGGSGSGKSTFLRCLNRIEEPSEGEVLIDGTVITDLRTDVNRLRADIGMVFQDYNLFPHMTALENVTLGLIHVRNKPRSEARDAAAAALGRVGLADHLEKLPQQLSGGQQQRVAIARSLAMRPKAILFDEPTSALDPEMVHEVLDVMRTLATEGMTMVVISHEMGFLRKVADQLIMIDGGLVVERGPTLRVLDAPEHKRTREFLSAIQ</sequence>
<evidence type="ECO:0000256" key="7">
    <source>
        <dbReference type="ARBA" id="ARBA00022970"/>
    </source>
</evidence>
<dbReference type="GO" id="GO:0005886">
    <property type="term" value="C:plasma membrane"/>
    <property type="evidence" value="ECO:0007669"/>
    <property type="project" value="UniProtKB-SubCell"/>
</dbReference>
<evidence type="ECO:0000313" key="10">
    <source>
        <dbReference type="EMBL" id="SDZ62229.1"/>
    </source>
</evidence>
<keyword evidence="5" id="KW-0547">Nucleotide-binding</keyword>
<dbReference type="InterPro" id="IPR027417">
    <property type="entry name" value="P-loop_NTPase"/>
</dbReference>
<keyword evidence="8" id="KW-0472">Membrane</keyword>
<keyword evidence="3" id="KW-0813">Transport</keyword>
<dbReference type="PIRSF" id="PIRSF039085">
    <property type="entry name" value="ABC_ATPase_HisP"/>
    <property type="match status" value="1"/>
</dbReference>
<dbReference type="InterPro" id="IPR003593">
    <property type="entry name" value="AAA+_ATPase"/>
</dbReference>
<evidence type="ECO:0000259" key="9">
    <source>
        <dbReference type="PROSITE" id="PS50893"/>
    </source>
</evidence>
<keyword evidence="11" id="KW-1185">Reference proteome</keyword>
<keyword evidence="7" id="KW-0029">Amino-acid transport</keyword>
<dbReference type="InterPro" id="IPR030679">
    <property type="entry name" value="ABC_ATPase_HisP-typ"/>
</dbReference>
<dbReference type="Pfam" id="PF00005">
    <property type="entry name" value="ABC_tran"/>
    <property type="match status" value="1"/>
</dbReference>
<keyword evidence="6 10" id="KW-0067">ATP-binding</keyword>
<dbReference type="GO" id="GO:0015424">
    <property type="term" value="F:ABC-type amino acid transporter activity"/>
    <property type="evidence" value="ECO:0007669"/>
    <property type="project" value="InterPro"/>
</dbReference>